<dbReference type="AlphaFoldDB" id="A0A3E5AER6"/>
<reference evidence="4 5" key="1">
    <citation type="submission" date="2018-08" db="EMBL/GenBank/DDBJ databases">
        <title>A genome reference for cultivated species of the human gut microbiota.</title>
        <authorList>
            <person name="Zou Y."/>
            <person name="Xue W."/>
            <person name="Luo G."/>
        </authorList>
    </citation>
    <scope>NUCLEOTIDE SEQUENCE [LARGE SCALE GENOMIC DNA]</scope>
    <source>
        <strain evidence="3 5">AF12-50</strain>
        <strain evidence="2 4">OM06-11</strain>
    </source>
</reference>
<protein>
    <recommendedName>
        <fullName evidence="7">DUF3990 domain-containing protein</fullName>
    </recommendedName>
</protein>
<dbReference type="RefSeq" id="WP_117727903.1">
    <property type="nucleotide sequence ID" value="NZ_CP134816.1"/>
</dbReference>
<evidence type="ECO:0000313" key="1">
    <source>
        <dbReference type="EMBL" id="MQN09313.1"/>
    </source>
</evidence>
<organism evidence="1 6">
    <name type="scientific">Segatella copri</name>
    <dbReference type="NCBI Taxonomy" id="165179"/>
    <lineage>
        <taxon>Bacteria</taxon>
        <taxon>Pseudomonadati</taxon>
        <taxon>Bacteroidota</taxon>
        <taxon>Bacteroidia</taxon>
        <taxon>Bacteroidales</taxon>
        <taxon>Prevotellaceae</taxon>
        <taxon>Segatella</taxon>
    </lineage>
</organism>
<evidence type="ECO:0000313" key="3">
    <source>
        <dbReference type="EMBL" id="RGW44565.1"/>
    </source>
</evidence>
<dbReference type="SUPFAM" id="SSF56399">
    <property type="entry name" value="ADP-ribosylation"/>
    <property type="match status" value="1"/>
</dbReference>
<accession>A0A3E5AER6</accession>
<evidence type="ECO:0000313" key="4">
    <source>
        <dbReference type="Proteomes" id="UP000261245"/>
    </source>
</evidence>
<evidence type="ECO:0000313" key="5">
    <source>
        <dbReference type="Proteomes" id="UP000283785"/>
    </source>
</evidence>
<dbReference type="Proteomes" id="UP000283785">
    <property type="component" value="Unassembled WGS sequence"/>
</dbReference>
<dbReference type="Proteomes" id="UP000406735">
    <property type="component" value="Unassembled WGS sequence"/>
</dbReference>
<evidence type="ECO:0000313" key="2">
    <source>
        <dbReference type="EMBL" id="RGN09754.1"/>
    </source>
</evidence>
<comment type="caution">
    <text evidence="1">The sequence shown here is derived from an EMBL/GenBank/DDBJ whole genome shotgun (WGS) entry which is preliminary data.</text>
</comment>
<proteinExistence type="predicted"/>
<dbReference type="EMBL" id="VZCY01000038">
    <property type="protein sequence ID" value="MQN09313.1"/>
    <property type="molecule type" value="Genomic_DNA"/>
</dbReference>
<name>A0A3E5AER6_9BACT</name>
<dbReference type="EMBL" id="QSAG01000002">
    <property type="protein sequence ID" value="RGW44565.1"/>
    <property type="molecule type" value="Genomic_DNA"/>
</dbReference>
<dbReference type="Proteomes" id="UP000261245">
    <property type="component" value="Unassembled WGS sequence"/>
</dbReference>
<dbReference type="EMBL" id="QSUC01000015">
    <property type="protein sequence ID" value="RGN09754.1"/>
    <property type="molecule type" value="Genomic_DNA"/>
</dbReference>
<gene>
    <name evidence="3" type="ORF">DWV76_02210</name>
    <name evidence="2" type="ORF">DXB80_07370</name>
    <name evidence="1" type="ORF">F7D97_05035</name>
</gene>
<evidence type="ECO:0008006" key="7">
    <source>
        <dbReference type="Google" id="ProtNLM"/>
    </source>
</evidence>
<evidence type="ECO:0000313" key="6">
    <source>
        <dbReference type="Proteomes" id="UP000406735"/>
    </source>
</evidence>
<reference evidence="1 6" key="2">
    <citation type="submission" date="2019-09" db="EMBL/GenBank/DDBJ databases">
        <title>Distinct polysaccharide growth profiles of human intestinal Prevotella copri isolates.</title>
        <authorList>
            <person name="Fehlner-Peach H."/>
            <person name="Magnabosco C."/>
            <person name="Raghavan V."/>
            <person name="Scher J.U."/>
            <person name="Tett A."/>
            <person name="Cox L.M."/>
            <person name="Gottsegen C."/>
            <person name="Watters A."/>
            <person name="Wiltshire- Gordon J.D."/>
            <person name="Segata N."/>
            <person name="Bonneau R."/>
            <person name="Littman D.R."/>
        </authorList>
    </citation>
    <scope>NUCLEOTIDE SEQUENCE [LARGE SCALE GENOMIC DNA]</scope>
    <source>
        <strain evidence="6">iK21513</strain>
        <strain evidence="1">IK21513</strain>
    </source>
</reference>
<sequence>MDKSLYSRRSNLVIGFHGCDKSVVDAVVAGKTDLLSSTNDYDWLGNGIYFWENNEERAWQWAKDLAKRKNSQIKEPAVVGAIIDLGYCFDLTDSTYLQELKAAYESMVTVYKESGIELPKNTSIGNSTDLLIRKLDCAVVQTALTYNQDANAHPYDSVKGVFWEGQELYPNAGFREKNHIQICVCNPNCIKGYFLPREINQDYPNP</sequence>